<evidence type="ECO:0000313" key="1">
    <source>
        <dbReference type="EMBL" id="CAD0095059.1"/>
    </source>
</evidence>
<feature type="non-terminal residue" evidence="1">
    <location>
        <position position="1"/>
    </location>
</feature>
<proteinExistence type="predicted"/>
<dbReference type="AlphaFoldDB" id="A0A9N8PIB1"/>
<dbReference type="Proteomes" id="UP000716446">
    <property type="component" value="Unassembled WGS sequence"/>
</dbReference>
<protein>
    <submittedName>
        <fullName evidence="1">Uncharacterized protein</fullName>
    </submittedName>
</protein>
<accession>A0A9N8PIB1</accession>
<organism evidence="1 2">
    <name type="scientific">Aureobasidium vineae</name>
    <dbReference type="NCBI Taxonomy" id="2773715"/>
    <lineage>
        <taxon>Eukaryota</taxon>
        <taxon>Fungi</taxon>
        <taxon>Dikarya</taxon>
        <taxon>Ascomycota</taxon>
        <taxon>Pezizomycotina</taxon>
        <taxon>Dothideomycetes</taxon>
        <taxon>Dothideomycetidae</taxon>
        <taxon>Dothideales</taxon>
        <taxon>Saccotheciaceae</taxon>
        <taxon>Aureobasidium</taxon>
    </lineage>
</organism>
<keyword evidence="2" id="KW-1185">Reference proteome</keyword>
<name>A0A9N8PIB1_9PEZI</name>
<dbReference type="EMBL" id="CAIJEN010000015">
    <property type="protein sequence ID" value="CAD0095059.1"/>
    <property type="molecule type" value="Genomic_DNA"/>
</dbReference>
<gene>
    <name evidence="1" type="ORF">AWRI4619_LOCUS8618</name>
</gene>
<sequence>TTMTATFPIVFTILNQMAGLDPADLQASLDSCTLTTDQETALRQLADHLFGPEGSPQSASFTRPATTSKDPWGPFHRCRRLVLDAVCQGILASGPRHFVDSYRDATIHDGIMSASKDAQQHSVQRLRELFTALAFYDIGRHHFPNASGKRLSDRMKNELKLLIPGCDVVEQYKVGKNLACLCEILGMGCVLYLAQYLSNDFLCKKFTASGRYHNSAISHLKSLNLKQVAADSGASEFAQKAKMLSRAYLETRMSQW</sequence>
<reference evidence="1" key="1">
    <citation type="submission" date="2020-06" db="EMBL/GenBank/DDBJ databases">
        <authorList>
            <person name="Onetto C."/>
        </authorList>
    </citation>
    <scope>NUCLEOTIDE SEQUENCE</scope>
</reference>
<comment type="caution">
    <text evidence="1">The sequence shown here is derived from an EMBL/GenBank/DDBJ whole genome shotgun (WGS) entry which is preliminary data.</text>
</comment>
<evidence type="ECO:0000313" key="2">
    <source>
        <dbReference type="Proteomes" id="UP000716446"/>
    </source>
</evidence>